<keyword evidence="1" id="KW-0812">Transmembrane</keyword>
<organism evidence="2 3">
    <name type="scientific">Lysobacter brunescens</name>
    <dbReference type="NCBI Taxonomy" id="262323"/>
    <lineage>
        <taxon>Bacteria</taxon>
        <taxon>Pseudomonadati</taxon>
        <taxon>Pseudomonadota</taxon>
        <taxon>Gammaproteobacteria</taxon>
        <taxon>Lysobacterales</taxon>
        <taxon>Lysobacteraceae</taxon>
        <taxon>Lysobacter</taxon>
    </lineage>
</organism>
<dbReference type="EMBL" id="JBHTIF010000007">
    <property type="protein sequence ID" value="MFD0727670.1"/>
    <property type="molecule type" value="Genomic_DNA"/>
</dbReference>
<keyword evidence="3" id="KW-1185">Reference proteome</keyword>
<feature type="transmembrane region" description="Helical" evidence="1">
    <location>
        <begin position="85"/>
        <end position="104"/>
    </location>
</feature>
<keyword evidence="1" id="KW-0472">Membrane</keyword>
<accession>A0ABW2YHC8</accession>
<dbReference type="RefSeq" id="WP_386826539.1">
    <property type="nucleotide sequence ID" value="NZ_JBHTIF010000007.1"/>
</dbReference>
<proteinExistence type="predicted"/>
<feature type="transmembrane region" description="Helical" evidence="1">
    <location>
        <begin position="195"/>
        <end position="215"/>
    </location>
</feature>
<feature type="transmembrane region" description="Helical" evidence="1">
    <location>
        <begin position="167"/>
        <end position="189"/>
    </location>
</feature>
<reference evidence="3" key="1">
    <citation type="journal article" date="2019" name="Int. J. Syst. Evol. Microbiol.">
        <title>The Global Catalogue of Microorganisms (GCM) 10K type strain sequencing project: providing services to taxonomists for standard genome sequencing and annotation.</title>
        <authorList>
            <consortium name="The Broad Institute Genomics Platform"/>
            <consortium name="The Broad Institute Genome Sequencing Center for Infectious Disease"/>
            <person name="Wu L."/>
            <person name="Ma J."/>
        </authorList>
    </citation>
    <scope>NUCLEOTIDE SEQUENCE [LARGE SCALE GENOMIC DNA]</scope>
    <source>
        <strain evidence="3">CCUG 55585</strain>
    </source>
</reference>
<evidence type="ECO:0000313" key="3">
    <source>
        <dbReference type="Proteomes" id="UP001597110"/>
    </source>
</evidence>
<dbReference type="Pfam" id="PF12412">
    <property type="entry name" value="DUF3667"/>
    <property type="match status" value="1"/>
</dbReference>
<evidence type="ECO:0000256" key="1">
    <source>
        <dbReference type="SAM" id="Phobius"/>
    </source>
</evidence>
<feature type="transmembrane region" description="Helical" evidence="1">
    <location>
        <begin position="236"/>
        <end position="256"/>
    </location>
</feature>
<sequence>MSQHNQSAPHIGAACANCGTTAAGAYCHACGQRIETHRLTLPHLLHEIPHAVFHVDRGFLVTIFALATRPGRTMNAYLDGHRVRYFNPLTLLMILAGLCALAYAKFDFDFTPMTAGMTPEQTKGATATMKALLQNYSLGLVAQLPLIALMSWLIMGRHRSYGEHLAINAFIFAFMCVINLVLIPVHMLVNGGPLFGPLMLAMTLFFLVYQVFALWDAFRTPGHWIGPLLRALATSIGYFVVIGILSLAIGIVIALAGEILA</sequence>
<feature type="transmembrane region" description="Helical" evidence="1">
    <location>
        <begin position="136"/>
        <end position="155"/>
    </location>
</feature>
<keyword evidence="1" id="KW-1133">Transmembrane helix</keyword>
<comment type="caution">
    <text evidence="2">The sequence shown here is derived from an EMBL/GenBank/DDBJ whole genome shotgun (WGS) entry which is preliminary data.</text>
</comment>
<name>A0ABW2YHC8_9GAMM</name>
<evidence type="ECO:0000313" key="2">
    <source>
        <dbReference type="EMBL" id="MFD0727670.1"/>
    </source>
</evidence>
<dbReference type="Proteomes" id="UP001597110">
    <property type="component" value="Unassembled WGS sequence"/>
</dbReference>
<gene>
    <name evidence="2" type="ORF">ACFQ0E_18915</name>
</gene>
<protein>
    <submittedName>
        <fullName evidence="2">DUF3667 domain-containing protein</fullName>
    </submittedName>
</protein>
<dbReference type="InterPro" id="IPR022134">
    <property type="entry name" value="DUF3667"/>
</dbReference>